<dbReference type="Proteomes" id="UP000076962">
    <property type="component" value="Unassembled WGS sequence"/>
</dbReference>
<keyword evidence="1" id="KW-0812">Transmembrane</keyword>
<keyword evidence="3" id="KW-1185">Reference proteome</keyword>
<gene>
    <name evidence="2" type="ORF">THIOM_001032</name>
</gene>
<evidence type="ECO:0000313" key="3">
    <source>
        <dbReference type="Proteomes" id="UP000076962"/>
    </source>
</evidence>
<name>A0A176S4W1_9GAMM</name>
<proteinExistence type="predicted"/>
<evidence type="ECO:0000313" key="2">
    <source>
        <dbReference type="EMBL" id="OAD23141.1"/>
    </source>
</evidence>
<dbReference type="AlphaFoldDB" id="A0A176S4W1"/>
<keyword evidence="1" id="KW-0472">Membrane</keyword>
<sequence>MYQLTSINNIVQCFLSIFILTFGQFGHRFSVQSHFNQVGGRVNDAQGRVDFMGDTRHHFRNGTMPFNFFLCQHSLDSFLFPHL</sequence>
<organism evidence="2 3">
    <name type="scientific">Candidatus Thiomargarita nelsonii</name>
    <dbReference type="NCBI Taxonomy" id="1003181"/>
    <lineage>
        <taxon>Bacteria</taxon>
        <taxon>Pseudomonadati</taxon>
        <taxon>Pseudomonadota</taxon>
        <taxon>Gammaproteobacteria</taxon>
        <taxon>Thiotrichales</taxon>
        <taxon>Thiotrichaceae</taxon>
        <taxon>Thiomargarita</taxon>
    </lineage>
</organism>
<keyword evidence="1" id="KW-1133">Transmembrane helix</keyword>
<protein>
    <submittedName>
        <fullName evidence="2">Uncharacterized protein</fullName>
    </submittedName>
</protein>
<feature type="transmembrane region" description="Helical" evidence="1">
    <location>
        <begin position="6"/>
        <end position="25"/>
    </location>
</feature>
<evidence type="ECO:0000256" key="1">
    <source>
        <dbReference type="SAM" id="Phobius"/>
    </source>
</evidence>
<accession>A0A176S4W1</accession>
<comment type="caution">
    <text evidence="2">The sequence shown here is derived from an EMBL/GenBank/DDBJ whole genome shotgun (WGS) entry which is preliminary data.</text>
</comment>
<dbReference type="EMBL" id="LUTY01000526">
    <property type="protein sequence ID" value="OAD23141.1"/>
    <property type="molecule type" value="Genomic_DNA"/>
</dbReference>
<reference evidence="2 3" key="1">
    <citation type="submission" date="2016-05" db="EMBL/GenBank/DDBJ databases">
        <title>Single-cell genome of chain-forming Candidatus Thiomargarita nelsonii and comparison to other large sulfur-oxidizing bacteria.</title>
        <authorList>
            <person name="Winkel M."/>
            <person name="Salman V."/>
            <person name="Woyke T."/>
            <person name="Schulz-Vogt H."/>
            <person name="Richter M."/>
            <person name="Flood B."/>
            <person name="Bailey J."/>
            <person name="Amann R."/>
            <person name="Mussmann M."/>
        </authorList>
    </citation>
    <scope>NUCLEOTIDE SEQUENCE [LARGE SCALE GENOMIC DNA]</scope>
    <source>
        <strain evidence="2 3">THI036</strain>
    </source>
</reference>